<gene>
    <name evidence="1" type="ORF">IWT140_01051</name>
</gene>
<accession>A0A1Z5IP96</accession>
<name>A0A1Z5IP96_9LACO</name>
<evidence type="ECO:0000313" key="1">
    <source>
        <dbReference type="EMBL" id="GAX03448.1"/>
    </source>
</evidence>
<dbReference type="Proteomes" id="UP000198430">
    <property type="component" value="Unassembled WGS sequence"/>
</dbReference>
<dbReference type="AlphaFoldDB" id="A0A1Z5IP96"/>
<sequence>MKFILDKLGWILFIISLVAQVLSYFKVPDMFLKKFEDRLKTKADKVEMEFTQNIEDQKENHEIKNKTRNLRMDFYPRLYEEMYISYSTIYENQFKRNGKDLITFKNDIVKSHLLMTEDCYIACQVAKDKLLDFLSYKQKEHFHPEQIDVNRVASTEKNFTKECEKLMDDVEKLMRRDLIM</sequence>
<comment type="caution">
    <text evidence="1">The sequence shown here is derived from an EMBL/GenBank/DDBJ whole genome shotgun (WGS) entry which is preliminary data.</text>
</comment>
<dbReference type="RefSeq" id="WP_089088422.1">
    <property type="nucleotide sequence ID" value="NZ_BCMH01000006.1"/>
</dbReference>
<reference evidence="1 2" key="1">
    <citation type="submission" date="2015-11" db="EMBL/GenBank/DDBJ databases">
        <title>Draft genome sequences of new species of the genus Lactobacillus isolated from orchardgrass silage.</title>
        <authorList>
            <person name="Tohno M."/>
            <person name="Tanizawa Y."/>
            <person name="Arita M."/>
        </authorList>
    </citation>
    <scope>NUCLEOTIDE SEQUENCE [LARGE SCALE GENOMIC DNA]</scope>
    <source>
        <strain evidence="1 2">IWT140</strain>
    </source>
</reference>
<dbReference type="EMBL" id="BCMH01000006">
    <property type="protein sequence ID" value="GAX03448.1"/>
    <property type="molecule type" value="Genomic_DNA"/>
</dbReference>
<organism evidence="1 2">
    <name type="scientific">Secundilactobacillus pentosiphilus</name>
    <dbReference type="NCBI Taxonomy" id="1714682"/>
    <lineage>
        <taxon>Bacteria</taxon>
        <taxon>Bacillati</taxon>
        <taxon>Bacillota</taxon>
        <taxon>Bacilli</taxon>
        <taxon>Lactobacillales</taxon>
        <taxon>Lactobacillaceae</taxon>
        <taxon>Secundilactobacillus</taxon>
    </lineage>
</organism>
<evidence type="ECO:0000313" key="2">
    <source>
        <dbReference type="Proteomes" id="UP000198430"/>
    </source>
</evidence>
<keyword evidence="2" id="KW-1185">Reference proteome</keyword>
<proteinExistence type="predicted"/>
<protein>
    <submittedName>
        <fullName evidence="1">Uncharacterized protein</fullName>
    </submittedName>
</protein>